<keyword evidence="6" id="KW-0539">Nucleus</keyword>
<feature type="compositionally biased region" description="Acidic residues" evidence="7">
    <location>
        <begin position="372"/>
        <end position="385"/>
    </location>
</feature>
<feature type="compositionally biased region" description="Pro residues" evidence="7">
    <location>
        <begin position="590"/>
        <end position="614"/>
    </location>
</feature>
<keyword evidence="9" id="KW-1185">Reference proteome</keyword>
<dbReference type="SMART" id="SM00648">
    <property type="entry name" value="SWAP"/>
    <property type="match status" value="2"/>
</dbReference>
<dbReference type="InterPro" id="IPR035967">
    <property type="entry name" value="SWAP/Surp_sf"/>
</dbReference>
<evidence type="ECO:0000313" key="10">
    <source>
        <dbReference type="WBParaSite" id="TREG1_1250.1"/>
    </source>
</evidence>
<dbReference type="GO" id="GO:0000381">
    <property type="term" value="P:regulation of alternative mRNA splicing, via spliceosome"/>
    <property type="evidence" value="ECO:0007669"/>
    <property type="project" value="TreeGrafter"/>
</dbReference>
<dbReference type="WBParaSite" id="TREG1_1250.1">
    <property type="protein sequence ID" value="TREG1_1250.1"/>
    <property type="gene ID" value="TREG1_1250"/>
</dbReference>
<evidence type="ECO:0000256" key="1">
    <source>
        <dbReference type="ARBA" id="ARBA00004123"/>
    </source>
</evidence>
<keyword evidence="5" id="KW-0508">mRNA splicing</keyword>
<proteinExistence type="predicted"/>
<dbReference type="InterPro" id="IPR022030">
    <property type="entry name" value="SF3A1_dom"/>
</dbReference>
<feature type="region of interest" description="Disordered" evidence="7">
    <location>
        <begin position="562"/>
        <end position="682"/>
    </location>
</feature>
<feature type="compositionally biased region" description="Polar residues" evidence="7">
    <location>
        <begin position="395"/>
        <end position="409"/>
    </location>
</feature>
<evidence type="ECO:0000256" key="5">
    <source>
        <dbReference type="ARBA" id="ARBA00023187"/>
    </source>
</evidence>
<dbReference type="FunFam" id="1.10.10.790:FF:000001">
    <property type="entry name" value="Splicing factor 3a, subunit 1"/>
    <property type="match status" value="1"/>
</dbReference>
<evidence type="ECO:0000256" key="4">
    <source>
        <dbReference type="ARBA" id="ARBA00022737"/>
    </source>
</evidence>
<protein>
    <recommendedName>
        <fullName evidence="8">SURP motif domain-containing protein</fullName>
    </recommendedName>
</protein>
<dbReference type="FunFam" id="1.10.10.790:FF:000002">
    <property type="entry name" value="Splicing factor 3A subunit 1"/>
    <property type="match status" value="1"/>
</dbReference>
<feature type="domain" description="SURP motif" evidence="8">
    <location>
        <begin position="137"/>
        <end position="179"/>
    </location>
</feature>
<dbReference type="PROSITE" id="PS50128">
    <property type="entry name" value="SURP"/>
    <property type="match status" value="2"/>
</dbReference>
<dbReference type="AlphaFoldDB" id="A0AA85IWG5"/>
<dbReference type="PANTHER" id="PTHR15316">
    <property type="entry name" value="SPLICEOSOME ASSOCIATED PROTEIN 114/SWAP SPLICING FACTOR-RELATED"/>
    <property type="match status" value="1"/>
</dbReference>
<dbReference type="PANTHER" id="PTHR15316:SF1">
    <property type="entry name" value="SPLICING FACTOR 3A SUBUNIT 1"/>
    <property type="match status" value="1"/>
</dbReference>
<reference evidence="9" key="1">
    <citation type="submission" date="2022-06" db="EMBL/GenBank/DDBJ databases">
        <authorList>
            <person name="Berger JAMES D."/>
            <person name="Berger JAMES D."/>
        </authorList>
    </citation>
    <scope>NUCLEOTIDE SEQUENCE [LARGE SCALE GENOMIC DNA]</scope>
</reference>
<keyword evidence="3" id="KW-0747">Spliceosome</keyword>
<dbReference type="Gene3D" id="1.10.10.790">
    <property type="entry name" value="Surp module"/>
    <property type="match status" value="2"/>
</dbReference>
<dbReference type="Pfam" id="PF01805">
    <property type="entry name" value="Surp"/>
    <property type="match status" value="2"/>
</dbReference>
<dbReference type="Proteomes" id="UP000050795">
    <property type="component" value="Unassembled WGS sequence"/>
</dbReference>
<evidence type="ECO:0000256" key="2">
    <source>
        <dbReference type="ARBA" id="ARBA00022664"/>
    </source>
</evidence>
<feature type="region of interest" description="Disordered" evidence="7">
    <location>
        <begin position="284"/>
        <end position="409"/>
    </location>
</feature>
<feature type="compositionally biased region" description="Pro residues" evidence="7">
    <location>
        <begin position="621"/>
        <end position="664"/>
    </location>
</feature>
<dbReference type="GO" id="GO:0005686">
    <property type="term" value="C:U2 snRNP"/>
    <property type="evidence" value="ECO:0007669"/>
    <property type="project" value="TreeGrafter"/>
</dbReference>
<evidence type="ECO:0000256" key="6">
    <source>
        <dbReference type="ARBA" id="ARBA00023242"/>
    </source>
</evidence>
<evidence type="ECO:0000256" key="7">
    <source>
        <dbReference type="SAM" id="MobiDB-lite"/>
    </source>
</evidence>
<dbReference type="InterPro" id="IPR045146">
    <property type="entry name" value="SF3A1"/>
</dbReference>
<name>A0AA85IWG5_TRIRE</name>
<feature type="compositionally biased region" description="Low complexity" evidence="7">
    <location>
        <begin position="579"/>
        <end position="589"/>
    </location>
</feature>
<dbReference type="GO" id="GO:0071004">
    <property type="term" value="C:U2-type prespliceosome"/>
    <property type="evidence" value="ECO:0007669"/>
    <property type="project" value="TreeGrafter"/>
</dbReference>
<evidence type="ECO:0000259" key="8">
    <source>
        <dbReference type="PROSITE" id="PS50128"/>
    </source>
</evidence>
<sequence>MPPVEEQSQVDKPIQPKIGIIYPPPEVRNIVDKTASFVARNGPDFESRIRQNEISNPKFNFLNPADPYHAYYQHKVREFAEGRTPEPSAIKLTIPSAARLTQDTPKSIQETFTPKDPPAEFEFIYDPPSINAIDIDIIKLTSQFVARNGRQFLTQLMNREQRNYQFDFLRAQHSMFGYFTKLVEQYTKILIPPKDIITKLEEELGKPRQLLDDIKYRVEWHKYQERQRKREEEAAERERVAYALIDWHDFVVVETVDFQPNETGNFPLPTTADEVGARLLAEERGLQPQSKSSSAPPPPPGSLGLMPTDLDEGDDDYDDQDLDESDDENADHHLDDDRGGDLTNRNPPPYYIESRNQATNDVPTPPTAHTTEEDDMELSDDEEDKTTEPPKQDSDQQTQTATKQVVPLSSDQVIIRHDYDPKASSIKRAEDSVLLVSPFTGEKIPANQAPKHIRVGLLDPKWVEQRDREIREKREQEQVYAAGNLIDSSLKQLAERRTDIFGVGVDEIQIGKKLGEQETVKSDKLIWDGYAATTDVVAKRNLEAITAKDKMELLEFQQKLEASRDKIGPQSGVPPVPGIVPSGMPKPSILLPPPPPPPPPPQSGIVPPPPPPPGLVMLSNAPPPPPPLPPGLFQPGLPPPPPPPGIAVPSFMPPPPGVPPPPMPSTTTAVTDGEPEAKRPRE</sequence>
<accession>A0AA85IWG5</accession>
<dbReference type="GO" id="GO:0045292">
    <property type="term" value="P:mRNA cis splicing, via spliceosome"/>
    <property type="evidence" value="ECO:0007669"/>
    <property type="project" value="InterPro"/>
</dbReference>
<reference evidence="10" key="2">
    <citation type="submission" date="2023-11" db="UniProtKB">
        <authorList>
            <consortium name="WormBaseParasite"/>
        </authorList>
    </citation>
    <scope>IDENTIFICATION</scope>
</reference>
<evidence type="ECO:0000313" key="9">
    <source>
        <dbReference type="Proteomes" id="UP000050795"/>
    </source>
</evidence>
<dbReference type="SUPFAM" id="SSF109905">
    <property type="entry name" value="Surp module (SWAP domain)"/>
    <property type="match status" value="2"/>
</dbReference>
<keyword evidence="4" id="KW-0677">Repeat</keyword>
<dbReference type="InterPro" id="IPR000061">
    <property type="entry name" value="Surp"/>
</dbReference>
<feature type="compositionally biased region" description="Acidic residues" evidence="7">
    <location>
        <begin position="309"/>
        <end position="329"/>
    </location>
</feature>
<feature type="domain" description="SURP motif" evidence="8">
    <location>
        <begin position="30"/>
        <end position="72"/>
    </location>
</feature>
<dbReference type="GO" id="GO:0003723">
    <property type="term" value="F:RNA binding"/>
    <property type="evidence" value="ECO:0007669"/>
    <property type="project" value="InterPro"/>
</dbReference>
<dbReference type="Pfam" id="PF12230">
    <property type="entry name" value="PRP21_like_P"/>
    <property type="match status" value="1"/>
</dbReference>
<comment type="subcellular location">
    <subcellularLocation>
        <location evidence="1">Nucleus</location>
    </subcellularLocation>
</comment>
<feature type="compositionally biased region" description="Basic and acidic residues" evidence="7">
    <location>
        <begin position="330"/>
        <end position="340"/>
    </location>
</feature>
<dbReference type="GO" id="GO:0071013">
    <property type="term" value="C:catalytic step 2 spliceosome"/>
    <property type="evidence" value="ECO:0007669"/>
    <property type="project" value="TreeGrafter"/>
</dbReference>
<evidence type="ECO:0000256" key="3">
    <source>
        <dbReference type="ARBA" id="ARBA00022728"/>
    </source>
</evidence>
<keyword evidence="2" id="KW-0507">mRNA processing</keyword>
<organism evidence="9 10">
    <name type="scientific">Trichobilharzia regenti</name>
    <name type="common">Nasal bird schistosome</name>
    <dbReference type="NCBI Taxonomy" id="157069"/>
    <lineage>
        <taxon>Eukaryota</taxon>
        <taxon>Metazoa</taxon>
        <taxon>Spiralia</taxon>
        <taxon>Lophotrochozoa</taxon>
        <taxon>Platyhelminthes</taxon>
        <taxon>Trematoda</taxon>
        <taxon>Digenea</taxon>
        <taxon>Strigeidida</taxon>
        <taxon>Schistosomatoidea</taxon>
        <taxon>Schistosomatidae</taxon>
        <taxon>Trichobilharzia</taxon>
    </lineage>
</organism>